<feature type="domain" description="CBU-0592-like" evidence="2">
    <location>
        <begin position="5"/>
        <end position="75"/>
    </location>
</feature>
<sequence>MTFDDWIGFLGVFQILLAYLLNVLGKINNKHLAFILLNLVGASMACIASILIQYWPFIILEGIWALVSLYSLITLKKA</sequence>
<name>A0A1I1S6Y2_9FLAO</name>
<dbReference type="AlphaFoldDB" id="A0A1I1S6Y2"/>
<evidence type="ECO:0000256" key="1">
    <source>
        <dbReference type="SAM" id="Phobius"/>
    </source>
</evidence>
<keyword evidence="1" id="KW-1133">Transmembrane helix</keyword>
<protein>
    <recommendedName>
        <fullName evidence="2">CBU-0592-like domain-containing protein</fullName>
    </recommendedName>
</protein>
<reference evidence="4" key="1">
    <citation type="submission" date="2016-10" db="EMBL/GenBank/DDBJ databases">
        <authorList>
            <person name="Varghese N."/>
            <person name="Submissions S."/>
        </authorList>
    </citation>
    <scope>NUCLEOTIDE SEQUENCE [LARGE SCALE GENOMIC DNA]</scope>
    <source>
        <strain evidence="4">DSM 25730</strain>
    </source>
</reference>
<dbReference type="Pfam" id="PF26604">
    <property type="entry name" value="CBU_0592"/>
    <property type="match status" value="1"/>
</dbReference>
<dbReference type="OrthoDB" id="798534at2"/>
<feature type="transmembrane region" description="Helical" evidence="1">
    <location>
        <begin position="6"/>
        <end position="25"/>
    </location>
</feature>
<gene>
    <name evidence="3" type="ORF">SAMN04487987_11287</name>
</gene>
<keyword evidence="1" id="KW-0472">Membrane</keyword>
<dbReference type="Proteomes" id="UP000199439">
    <property type="component" value="Unassembled WGS sequence"/>
</dbReference>
<proteinExistence type="predicted"/>
<dbReference type="EMBL" id="FOMI01000012">
    <property type="protein sequence ID" value="SFD40338.1"/>
    <property type="molecule type" value="Genomic_DNA"/>
</dbReference>
<dbReference type="NCBIfam" id="NF047864">
    <property type="entry name" value="CBU_0592_membra"/>
    <property type="match status" value="1"/>
</dbReference>
<organism evidence="3 4">
    <name type="scientific">Algibacter pectinivorans</name>
    <dbReference type="NCBI Taxonomy" id="870482"/>
    <lineage>
        <taxon>Bacteria</taxon>
        <taxon>Pseudomonadati</taxon>
        <taxon>Bacteroidota</taxon>
        <taxon>Flavobacteriia</taxon>
        <taxon>Flavobacteriales</taxon>
        <taxon>Flavobacteriaceae</taxon>
        <taxon>Algibacter</taxon>
    </lineage>
</organism>
<dbReference type="STRING" id="870482.SAMN04487987_11287"/>
<evidence type="ECO:0000313" key="3">
    <source>
        <dbReference type="EMBL" id="SFD40338.1"/>
    </source>
</evidence>
<feature type="transmembrane region" description="Helical" evidence="1">
    <location>
        <begin position="58"/>
        <end position="75"/>
    </location>
</feature>
<evidence type="ECO:0000259" key="2">
    <source>
        <dbReference type="Pfam" id="PF26604"/>
    </source>
</evidence>
<evidence type="ECO:0000313" key="4">
    <source>
        <dbReference type="Proteomes" id="UP000199439"/>
    </source>
</evidence>
<keyword evidence="1" id="KW-0812">Transmembrane</keyword>
<dbReference type="RefSeq" id="WP_092853710.1">
    <property type="nucleotide sequence ID" value="NZ_FOMI01000012.1"/>
</dbReference>
<accession>A0A1I1S6Y2</accession>
<keyword evidence="4" id="KW-1185">Reference proteome</keyword>
<feature type="transmembrane region" description="Helical" evidence="1">
    <location>
        <begin position="32"/>
        <end position="52"/>
    </location>
</feature>
<dbReference type="InterPro" id="IPR058058">
    <property type="entry name" value="CBU_0592-like"/>
</dbReference>